<sequence>MNVGLLTTGGTIASAPGPDGTVGVAVAGRDLHGLDDWPVPVTVREVALRHSFALSLAEVRDLVSTIRAEAAQYDGLVVTHGTDTLEETAYLLDLVTPADSVPVVLTGAQRHAGERDGDGPRNLADAVRIAASPAARGLGPLVVMDGRIHAARQAVKAHTLALDAFASFDGGPIGEVRRGSVRIWSSPVRPAGFDLAPVLPRVDVVTSYVGADGVQLAACREAGARGIVLEALGAGNPTPGLLAEVRRCLSAGLPVLVTSRCVSGPTAAIYGHGGGADLAASGALMAGSLPSSKARLLLSIALATDALPRLGDHLAA</sequence>
<organism evidence="10 11">
    <name type="scientific">Kribbella voronezhensis</name>
    <dbReference type="NCBI Taxonomy" id="2512212"/>
    <lineage>
        <taxon>Bacteria</taxon>
        <taxon>Bacillati</taxon>
        <taxon>Actinomycetota</taxon>
        <taxon>Actinomycetes</taxon>
        <taxon>Propionibacteriales</taxon>
        <taxon>Kribbellaceae</taxon>
        <taxon>Kribbella</taxon>
    </lineage>
</organism>
<evidence type="ECO:0000313" key="11">
    <source>
        <dbReference type="Proteomes" id="UP000295151"/>
    </source>
</evidence>
<evidence type="ECO:0000256" key="1">
    <source>
        <dbReference type="ARBA" id="ARBA00010518"/>
    </source>
</evidence>
<keyword evidence="11" id="KW-1185">Reference proteome</keyword>
<dbReference type="PIRSF" id="PIRSF001220">
    <property type="entry name" value="L-ASNase_gatD"/>
    <property type="match status" value="1"/>
</dbReference>
<comment type="catalytic activity">
    <reaction evidence="4">
        <text>L-asparagine + H2O = L-aspartate + NH4(+)</text>
        <dbReference type="Rhea" id="RHEA:21016"/>
        <dbReference type="ChEBI" id="CHEBI:15377"/>
        <dbReference type="ChEBI" id="CHEBI:28938"/>
        <dbReference type="ChEBI" id="CHEBI:29991"/>
        <dbReference type="ChEBI" id="CHEBI:58048"/>
        <dbReference type="EC" id="3.5.1.1"/>
    </reaction>
</comment>
<dbReference type="CDD" id="cd08964">
    <property type="entry name" value="L-asparaginase_II"/>
    <property type="match status" value="1"/>
</dbReference>
<evidence type="ECO:0000259" key="9">
    <source>
        <dbReference type="Pfam" id="PF17763"/>
    </source>
</evidence>
<dbReference type="PROSITE" id="PS00144">
    <property type="entry name" value="ASN_GLN_ASE_1"/>
    <property type="match status" value="1"/>
</dbReference>
<proteinExistence type="inferred from homology"/>
<feature type="active site" description="O-isoaspartyl threonine intermediate" evidence="5">
    <location>
        <position position="11"/>
    </location>
</feature>
<evidence type="ECO:0000256" key="2">
    <source>
        <dbReference type="ARBA" id="ARBA00012920"/>
    </source>
</evidence>
<dbReference type="SMART" id="SM00870">
    <property type="entry name" value="Asparaginase"/>
    <property type="match status" value="1"/>
</dbReference>
<feature type="active site" evidence="7">
    <location>
        <position position="82"/>
    </location>
</feature>
<evidence type="ECO:0000256" key="4">
    <source>
        <dbReference type="ARBA" id="ARBA00049366"/>
    </source>
</evidence>
<dbReference type="PIRSF" id="PIRSF500176">
    <property type="entry name" value="L_ASNase"/>
    <property type="match status" value="1"/>
</dbReference>
<evidence type="ECO:0000256" key="6">
    <source>
        <dbReference type="PROSITE-ProRule" id="PRU10099"/>
    </source>
</evidence>
<dbReference type="InterPro" id="IPR020827">
    <property type="entry name" value="Asparaginase/glutaminase_AS1"/>
</dbReference>
<keyword evidence="3" id="KW-0378">Hydrolase</keyword>
<dbReference type="Proteomes" id="UP000295151">
    <property type="component" value="Unassembled WGS sequence"/>
</dbReference>
<dbReference type="PANTHER" id="PTHR11707:SF28">
    <property type="entry name" value="60 KDA LYSOPHOSPHOLIPASE"/>
    <property type="match status" value="1"/>
</dbReference>
<name>A0A4R7SZJ2_9ACTN</name>
<evidence type="ECO:0000256" key="7">
    <source>
        <dbReference type="PROSITE-ProRule" id="PRU10100"/>
    </source>
</evidence>
<evidence type="ECO:0000259" key="8">
    <source>
        <dbReference type="Pfam" id="PF00710"/>
    </source>
</evidence>
<dbReference type="RefSeq" id="WP_133983566.1">
    <property type="nucleotide sequence ID" value="NZ_SOCE01000002.1"/>
</dbReference>
<evidence type="ECO:0000256" key="5">
    <source>
        <dbReference type="PIRSR" id="PIRSR001220-1"/>
    </source>
</evidence>
<dbReference type="InterPro" id="IPR004550">
    <property type="entry name" value="AsnASE_II"/>
</dbReference>
<dbReference type="GO" id="GO:0006528">
    <property type="term" value="P:asparagine metabolic process"/>
    <property type="evidence" value="ECO:0007669"/>
    <property type="project" value="InterPro"/>
</dbReference>
<dbReference type="GO" id="GO:0004067">
    <property type="term" value="F:asparaginase activity"/>
    <property type="evidence" value="ECO:0007669"/>
    <property type="project" value="UniProtKB-UniRule"/>
</dbReference>
<dbReference type="Gene3D" id="3.40.50.1170">
    <property type="entry name" value="L-asparaginase, N-terminal domain"/>
    <property type="match status" value="1"/>
</dbReference>
<dbReference type="PRINTS" id="PR00139">
    <property type="entry name" value="ASNGLNASE"/>
</dbReference>
<protein>
    <recommendedName>
        <fullName evidence="2">asparaginase</fullName>
        <ecNumber evidence="2">3.5.1.1</ecNumber>
    </recommendedName>
</protein>
<dbReference type="EC" id="3.5.1.1" evidence="2"/>
<comment type="caution">
    <text evidence="10">The sequence shown here is derived from an EMBL/GenBank/DDBJ whole genome shotgun (WGS) entry which is preliminary data.</text>
</comment>
<feature type="domain" description="L-asparaginase N-terminal" evidence="8">
    <location>
        <begin position="3"/>
        <end position="187"/>
    </location>
</feature>
<dbReference type="InterPro" id="IPR040919">
    <property type="entry name" value="Asparaginase_C"/>
</dbReference>
<dbReference type="PROSITE" id="PS00917">
    <property type="entry name" value="ASN_GLN_ASE_2"/>
    <property type="match status" value="1"/>
</dbReference>
<dbReference type="EMBL" id="SOCE01000002">
    <property type="protein sequence ID" value="TDU83977.1"/>
    <property type="molecule type" value="Genomic_DNA"/>
</dbReference>
<evidence type="ECO:0000256" key="3">
    <source>
        <dbReference type="ARBA" id="ARBA00022801"/>
    </source>
</evidence>
<feature type="domain" description="Asparaginase/glutaminase C-terminal" evidence="9">
    <location>
        <begin position="201"/>
        <end position="304"/>
    </location>
</feature>
<dbReference type="OrthoDB" id="9788068at2"/>
<comment type="similarity">
    <text evidence="1">Belongs to the asparaginase 1 family.</text>
</comment>
<evidence type="ECO:0000313" key="10">
    <source>
        <dbReference type="EMBL" id="TDU83977.1"/>
    </source>
</evidence>
<dbReference type="Pfam" id="PF17763">
    <property type="entry name" value="Asparaginase_C"/>
    <property type="match status" value="1"/>
</dbReference>
<dbReference type="InterPro" id="IPR006034">
    <property type="entry name" value="Asparaginase/glutaminase-like"/>
</dbReference>
<feature type="active site" evidence="6">
    <location>
        <position position="11"/>
    </location>
</feature>
<dbReference type="PANTHER" id="PTHR11707">
    <property type="entry name" value="L-ASPARAGINASE"/>
    <property type="match status" value="1"/>
</dbReference>
<dbReference type="Pfam" id="PF00710">
    <property type="entry name" value="Asparaginase"/>
    <property type="match status" value="1"/>
</dbReference>
<dbReference type="InterPro" id="IPR027475">
    <property type="entry name" value="Asparaginase/glutaminase_AS2"/>
</dbReference>
<dbReference type="InterPro" id="IPR027474">
    <property type="entry name" value="L-asparaginase_N"/>
</dbReference>
<gene>
    <name evidence="10" type="ORF">EV138_6441</name>
</gene>
<dbReference type="InterPro" id="IPR037152">
    <property type="entry name" value="L-asparaginase_N_sf"/>
</dbReference>
<dbReference type="PROSITE" id="PS51732">
    <property type="entry name" value="ASN_GLN_ASE_3"/>
    <property type="match status" value="1"/>
</dbReference>
<dbReference type="SFLD" id="SFLDS00057">
    <property type="entry name" value="Glutaminase/Asparaginase"/>
    <property type="match status" value="1"/>
</dbReference>
<reference evidence="10 11" key="1">
    <citation type="submission" date="2019-03" db="EMBL/GenBank/DDBJ databases">
        <title>Genomic Encyclopedia of Type Strains, Phase III (KMG-III): the genomes of soil and plant-associated and newly described type strains.</title>
        <authorList>
            <person name="Whitman W."/>
        </authorList>
    </citation>
    <scope>NUCLEOTIDE SEQUENCE [LARGE SCALE GENOMIC DNA]</scope>
    <source>
        <strain evidence="10 11">VKM Ac-2575</strain>
    </source>
</reference>
<dbReference type="InterPro" id="IPR027473">
    <property type="entry name" value="L-asparaginase_C"/>
</dbReference>
<dbReference type="AlphaFoldDB" id="A0A4R7SZJ2"/>
<dbReference type="InterPro" id="IPR036152">
    <property type="entry name" value="Asp/glu_Ase-like_sf"/>
</dbReference>
<dbReference type="Gene3D" id="3.40.50.40">
    <property type="match status" value="1"/>
</dbReference>
<accession>A0A4R7SZJ2</accession>
<dbReference type="SUPFAM" id="SSF53774">
    <property type="entry name" value="Glutaminase/Asparaginase"/>
    <property type="match status" value="1"/>
</dbReference>